<evidence type="ECO:0000313" key="13">
    <source>
        <dbReference type="EMBL" id="CAG4884086.1"/>
    </source>
</evidence>
<dbReference type="PRINTS" id="PR00344">
    <property type="entry name" value="BCTRLSENSOR"/>
</dbReference>
<dbReference type="PANTHER" id="PTHR43065">
    <property type="entry name" value="SENSOR HISTIDINE KINASE"/>
    <property type="match status" value="1"/>
</dbReference>
<evidence type="ECO:0000259" key="10">
    <source>
        <dbReference type="PROSITE" id="PS50109"/>
    </source>
</evidence>
<dbReference type="InterPro" id="IPR005467">
    <property type="entry name" value="His_kinase_dom"/>
</dbReference>
<dbReference type="InterPro" id="IPR036097">
    <property type="entry name" value="HisK_dim/P_sf"/>
</dbReference>
<dbReference type="CDD" id="cd00082">
    <property type="entry name" value="HisKA"/>
    <property type="match status" value="1"/>
</dbReference>
<dbReference type="Gene3D" id="1.10.287.130">
    <property type="match status" value="1"/>
</dbReference>
<dbReference type="InterPro" id="IPR003661">
    <property type="entry name" value="HisK_dim/P_dom"/>
</dbReference>
<comment type="catalytic activity">
    <reaction evidence="1">
        <text>ATP + protein L-histidine = ADP + protein N-phospho-L-histidine.</text>
        <dbReference type="EC" id="2.7.13.3"/>
    </reaction>
</comment>
<dbReference type="InterPro" id="IPR035965">
    <property type="entry name" value="PAS-like_dom_sf"/>
</dbReference>
<feature type="domain" description="PAS" evidence="11">
    <location>
        <begin position="207"/>
        <end position="278"/>
    </location>
</feature>
<dbReference type="Pfam" id="PF08448">
    <property type="entry name" value="PAS_4"/>
    <property type="match status" value="1"/>
</dbReference>
<dbReference type="Pfam" id="PF02518">
    <property type="entry name" value="HATPase_c"/>
    <property type="match status" value="1"/>
</dbReference>
<evidence type="ECO:0000256" key="1">
    <source>
        <dbReference type="ARBA" id="ARBA00000085"/>
    </source>
</evidence>
<dbReference type="GO" id="GO:0005524">
    <property type="term" value="F:ATP binding"/>
    <property type="evidence" value="ECO:0007669"/>
    <property type="project" value="UniProtKB-KW"/>
</dbReference>
<evidence type="ECO:0000256" key="5">
    <source>
        <dbReference type="ARBA" id="ARBA00022741"/>
    </source>
</evidence>
<evidence type="ECO:0000313" key="14">
    <source>
        <dbReference type="Proteomes" id="UP000742786"/>
    </source>
</evidence>
<dbReference type="Gene3D" id="3.30.565.10">
    <property type="entry name" value="Histidine kinase-like ATPase, C-terminal domain"/>
    <property type="match status" value="1"/>
</dbReference>
<evidence type="ECO:0000256" key="8">
    <source>
        <dbReference type="ARBA" id="ARBA00023012"/>
    </source>
</evidence>
<keyword evidence="7" id="KW-0067">ATP-binding</keyword>
<evidence type="ECO:0000259" key="12">
    <source>
        <dbReference type="PROSITE" id="PS50113"/>
    </source>
</evidence>
<feature type="transmembrane region" description="Helical" evidence="9">
    <location>
        <begin position="53"/>
        <end position="74"/>
    </location>
</feature>
<evidence type="ECO:0000259" key="11">
    <source>
        <dbReference type="PROSITE" id="PS50112"/>
    </source>
</evidence>
<dbReference type="Proteomes" id="UP000742786">
    <property type="component" value="Unassembled WGS sequence"/>
</dbReference>
<protein>
    <recommendedName>
        <fullName evidence="2">histidine kinase</fullName>
        <ecNumber evidence="2">2.7.13.3</ecNumber>
    </recommendedName>
</protein>
<dbReference type="SMART" id="SM00086">
    <property type="entry name" value="PAC"/>
    <property type="match status" value="2"/>
</dbReference>
<keyword evidence="9" id="KW-0472">Membrane</keyword>
<dbReference type="EMBL" id="CAJQUM010000001">
    <property type="protein sequence ID" value="CAG4884086.1"/>
    <property type="molecule type" value="Genomic_DNA"/>
</dbReference>
<dbReference type="InterPro" id="IPR036890">
    <property type="entry name" value="HATPase_C_sf"/>
</dbReference>
<feature type="domain" description="PAC" evidence="12">
    <location>
        <begin position="401"/>
        <end position="453"/>
    </location>
</feature>
<feature type="domain" description="Histidine kinase" evidence="10">
    <location>
        <begin position="487"/>
        <end position="712"/>
    </location>
</feature>
<evidence type="ECO:0000256" key="2">
    <source>
        <dbReference type="ARBA" id="ARBA00012438"/>
    </source>
</evidence>
<comment type="caution">
    <text evidence="13">The sequence shown here is derived from an EMBL/GenBank/DDBJ whole genome shotgun (WGS) entry which is preliminary data.</text>
</comment>
<reference evidence="13" key="1">
    <citation type="submission" date="2021-04" db="EMBL/GenBank/DDBJ databases">
        <authorList>
            <person name="Hornung B."/>
        </authorList>
    </citation>
    <scope>NUCLEOTIDE SEQUENCE</scope>
    <source>
        <strain evidence="13">G5G6</strain>
    </source>
</reference>
<organism evidence="13 14">
    <name type="scientific">Georgfuchsia toluolica</name>
    <dbReference type="NCBI Taxonomy" id="424218"/>
    <lineage>
        <taxon>Bacteria</taxon>
        <taxon>Pseudomonadati</taxon>
        <taxon>Pseudomonadota</taxon>
        <taxon>Betaproteobacteria</taxon>
        <taxon>Nitrosomonadales</taxon>
        <taxon>Sterolibacteriaceae</taxon>
        <taxon>Georgfuchsia</taxon>
    </lineage>
</organism>
<dbReference type="Pfam" id="PF00512">
    <property type="entry name" value="HisKA"/>
    <property type="match status" value="1"/>
</dbReference>
<dbReference type="Pfam" id="PF13426">
    <property type="entry name" value="PAS_9"/>
    <property type="match status" value="2"/>
</dbReference>
<feature type="domain" description="PAC" evidence="12">
    <location>
        <begin position="281"/>
        <end position="331"/>
    </location>
</feature>
<dbReference type="SMART" id="SM00387">
    <property type="entry name" value="HATPase_c"/>
    <property type="match status" value="1"/>
</dbReference>
<dbReference type="GO" id="GO:0000155">
    <property type="term" value="F:phosphorelay sensor kinase activity"/>
    <property type="evidence" value="ECO:0007669"/>
    <property type="project" value="InterPro"/>
</dbReference>
<sequence>MNIRYPFAKLLSFPRRMPGWQLWLSTLVSSLVISEAIVMLMEGLLLGRITNDYLLTGVAISILVASLLAATILYSRDQIRMLAADLAATLQAVPDLLFELGEDGEYINVWARDPALLAAHKNILLGHSVSEILPPEAAKTVMSAIAEAQKDGYSAGQVIQLKLPEGDRWFELSTSPKATNGSSSKRFIMLSRDITERRHAEESVRDSAEQLRTIFEGAIDGILVADIETRKFLFGNPEICRMLGYRPEEIIHLGIADIHPKDEQPQAIEPFERMVRGEVQIARNIPILRQDGSVFYVDIKASPIRFNGKDALLGIFRDITERRNSEAKLLKLSQAIEQSPAATVITDIHGHIEYVNPKFIEATGYAQEDLIGKTPAIIKSGLTPREVYEDLWRTLLSGKEWRGEMQNRRKSGELYWEYGIIAPVKDEHDEIINFIAVKEDITERKLGEEALQQKHAKLIETERELLKAHDSLAEADRLECVGRLAAGVAHEVKNPLAVIRFGVDYLAKQFSQESGRAVLDDVRAAIDRADHVIKDLLDFSRQKEFARRPTNINHVIDNAIQFVKHETKRRNITINTQIDPVPPIYADPDRLLQVLINLLSNAAQAIGQDGSIEVETRSILFSEHDLQRSEGNVFRIGEPIITVDIRDTGPGISADHERKLFEPFFTTKPVGEGTGLGLAVSRNIVIMHKGSLNISNRSEGGASALLMFRVAREHFSNEKANTGS</sequence>
<evidence type="ECO:0000256" key="7">
    <source>
        <dbReference type="ARBA" id="ARBA00022840"/>
    </source>
</evidence>
<dbReference type="InterPro" id="IPR004358">
    <property type="entry name" value="Sig_transdc_His_kin-like_C"/>
</dbReference>
<dbReference type="SUPFAM" id="SSF47384">
    <property type="entry name" value="Homodimeric domain of signal transducing histidine kinase"/>
    <property type="match status" value="1"/>
</dbReference>
<dbReference type="PROSITE" id="PS50113">
    <property type="entry name" value="PAC"/>
    <property type="match status" value="3"/>
</dbReference>
<dbReference type="InterPro" id="IPR000014">
    <property type="entry name" value="PAS"/>
</dbReference>
<evidence type="ECO:0000256" key="6">
    <source>
        <dbReference type="ARBA" id="ARBA00022777"/>
    </source>
</evidence>
<dbReference type="AlphaFoldDB" id="A0A916J514"/>
<feature type="domain" description="PAS" evidence="11">
    <location>
        <begin position="328"/>
        <end position="374"/>
    </location>
</feature>
<evidence type="ECO:0000256" key="4">
    <source>
        <dbReference type="ARBA" id="ARBA00022679"/>
    </source>
</evidence>
<evidence type="ECO:0000256" key="9">
    <source>
        <dbReference type="SAM" id="Phobius"/>
    </source>
</evidence>
<feature type="domain" description="PAC" evidence="12">
    <location>
        <begin position="154"/>
        <end position="206"/>
    </location>
</feature>
<dbReference type="PROSITE" id="PS50112">
    <property type="entry name" value="PAS"/>
    <property type="match status" value="2"/>
</dbReference>
<dbReference type="SUPFAM" id="SSF55785">
    <property type="entry name" value="PYP-like sensor domain (PAS domain)"/>
    <property type="match status" value="3"/>
</dbReference>
<keyword evidence="14" id="KW-1185">Reference proteome</keyword>
<keyword evidence="9" id="KW-0812">Transmembrane</keyword>
<name>A0A916J514_9PROT</name>
<dbReference type="Gene3D" id="3.30.450.20">
    <property type="entry name" value="PAS domain"/>
    <property type="match status" value="3"/>
</dbReference>
<dbReference type="EC" id="2.7.13.3" evidence="2"/>
<dbReference type="InterPro" id="IPR000700">
    <property type="entry name" value="PAS-assoc_C"/>
</dbReference>
<proteinExistence type="predicted"/>
<evidence type="ECO:0000256" key="3">
    <source>
        <dbReference type="ARBA" id="ARBA00022553"/>
    </source>
</evidence>
<dbReference type="SUPFAM" id="SSF55874">
    <property type="entry name" value="ATPase domain of HSP90 chaperone/DNA topoisomerase II/histidine kinase"/>
    <property type="match status" value="1"/>
</dbReference>
<feature type="transmembrane region" description="Helical" evidence="9">
    <location>
        <begin position="20"/>
        <end position="41"/>
    </location>
</feature>
<dbReference type="SMART" id="SM00388">
    <property type="entry name" value="HisKA"/>
    <property type="match status" value="1"/>
</dbReference>
<dbReference type="InterPro" id="IPR001610">
    <property type="entry name" value="PAC"/>
</dbReference>
<dbReference type="InterPro" id="IPR013656">
    <property type="entry name" value="PAS_4"/>
</dbReference>
<keyword evidence="5" id="KW-0547">Nucleotide-binding</keyword>
<dbReference type="CDD" id="cd00130">
    <property type="entry name" value="PAS"/>
    <property type="match status" value="3"/>
</dbReference>
<dbReference type="InterPro" id="IPR003594">
    <property type="entry name" value="HATPase_dom"/>
</dbReference>
<keyword evidence="8" id="KW-0902">Two-component regulatory system</keyword>
<keyword evidence="3" id="KW-0597">Phosphoprotein</keyword>
<keyword evidence="4 13" id="KW-0808">Transferase</keyword>
<dbReference type="PROSITE" id="PS50109">
    <property type="entry name" value="HIS_KIN"/>
    <property type="match status" value="1"/>
</dbReference>
<keyword evidence="9" id="KW-1133">Transmembrane helix</keyword>
<gene>
    <name evidence="13" type="ORF">GTOL_11969</name>
</gene>
<dbReference type="SMART" id="SM00091">
    <property type="entry name" value="PAS"/>
    <property type="match status" value="3"/>
</dbReference>
<dbReference type="NCBIfam" id="TIGR00229">
    <property type="entry name" value="sensory_box"/>
    <property type="match status" value="2"/>
</dbReference>
<accession>A0A916J514</accession>
<keyword evidence="6 13" id="KW-0418">Kinase</keyword>
<dbReference type="PANTHER" id="PTHR43065:SF10">
    <property type="entry name" value="PEROXIDE STRESS-ACTIVATED HISTIDINE KINASE MAK3"/>
    <property type="match status" value="1"/>
</dbReference>